<reference evidence="1" key="1">
    <citation type="submission" date="2020-02" db="EMBL/GenBank/DDBJ databases">
        <authorList>
            <person name="Meier V. D."/>
        </authorList>
    </citation>
    <scope>NUCLEOTIDE SEQUENCE</scope>
    <source>
        <strain evidence="1">AVDCRST_MAG61</strain>
    </source>
</reference>
<gene>
    <name evidence="1" type="ORF">AVDCRST_MAG61-2231</name>
</gene>
<sequence>MTAPDRGASSDAAERADTLIVLAKEPRPGRVKTRLQPHFRAEEASQLAAAALQDTLTTVLQADVRRRVLAWEGDASAWRDGFELVAQPSGTLNQRLEAAFAGVWRAPSDTASRALLIGMDTPQVRAPDLEADWDGADAVLGLSHDGGFWTIGLRAGHPPGIFTGVPMSEGRTGSVQLARLRGLGLQVKVLPTKRDIDLPEDAEAVAIGFPELEFSRCWSALMAARPDHGVPPG</sequence>
<accession>A0A6J4L022</accession>
<evidence type="ECO:0000313" key="1">
    <source>
        <dbReference type="EMBL" id="CAA9319144.1"/>
    </source>
</evidence>
<organism evidence="1">
    <name type="scientific">uncultured Friedmanniella sp</name>
    <dbReference type="NCBI Taxonomy" id="335381"/>
    <lineage>
        <taxon>Bacteria</taxon>
        <taxon>Bacillati</taxon>
        <taxon>Actinomycetota</taxon>
        <taxon>Actinomycetes</taxon>
        <taxon>Propionibacteriales</taxon>
        <taxon>Nocardioidaceae</taxon>
        <taxon>Friedmanniella</taxon>
        <taxon>environmental samples</taxon>
    </lineage>
</organism>
<dbReference type="InterPro" id="IPR029044">
    <property type="entry name" value="Nucleotide-diphossugar_trans"/>
</dbReference>
<dbReference type="EMBL" id="CADCTT010000284">
    <property type="protein sequence ID" value="CAA9319144.1"/>
    <property type="molecule type" value="Genomic_DNA"/>
</dbReference>
<evidence type="ECO:0008006" key="2">
    <source>
        <dbReference type="Google" id="ProtNLM"/>
    </source>
</evidence>
<proteinExistence type="predicted"/>
<dbReference type="Gene3D" id="3.90.550.10">
    <property type="entry name" value="Spore Coat Polysaccharide Biosynthesis Protein SpsA, Chain A"/>
    <property type="match status" value="1"/>
</dbReference>
<dbReference type="InterPro" id="IPR018641">
    <property type="entry name" value="Trfase_1_rSAM/seldom-assoc"/>
</dbReference>
<dbReference type="SUPFAM" id="SSF53448">
    <property type="entry name" value="Nucleotide-diphospho-sugar transferases"/>
    <property type="match status" value="1"/>
</dbReference>
<protein>
    <recommendedName>
        <fullName evidence="2">Glycosyltransferase</fullName>
    </recommendedName>
</protein>
<name>A0A6J4L022_9ACTN</name>
<dbReference type="PANTHER" id="PTHR36529">
    <property type="entry name" value="SLL1095 PROTEIN"/>
    <property type="match status" value="1"/>
</dbReference>
<dbReference type="PANTHER" id="PTHR36529:SF1">
    <property type="entry name" value="GLYCOSYLTRANSFERASE"/>
    <property type="match status" value="1"/>
</dbReference>
<dbReference type="Pfam" id="PF09837">
    <property type="entry name" value="DUF2064"/>
    <property type="match status" value="1"/>
</dbReference>
<dbReference type="AlphaFoldDB" id="A0A6J4L022"/>